<reference evidence="1" key="1">
    <citation type="journal article" date="2021" name="Genome Biol. Evol.">
        <title>A High-Quality Reference Genome for a Parasitic Bivalve with Doubly Uniparental Inheritance (Bivalvia: Unionida).</title>
        <authorList>
            <person name="Smith C.H."/>
        </authorList>
    </citation>
    <scope>NUCLEOTIDE SEQUENCE</scope>
    <source>
        <strain evidence="1">CHS0354</strain>
    </source>
</reference>
<dbReference type="AlphaFoldDB" id="A0AAE0SFW2"/>
<dbReference type="Proteomes" id="UP001195483">
    <property type="component" value="Unassembled WGS sequence"/>
</dbReference>
<protein>
    <submittedName>
        <fullName evidence="1">Uncharacterized protein</fullName>
    </submittedName>
</protein>
<proteinExistence type="predicted"/>
<reference evidence="1" key="2">
    <citation type="journal article" date="2021" name="Genome Biol. Evol.">
        <title>Developing a high-quality reference genome for a parasitic bivalve with doubly uniparental inheritance (Bivalvia: Unionida).</title>
        <authorList>
            <person name="Smith C.H."/>
        </authorList>
    </citation>
    <scope>NUCLEOTIDE SEQUENCE</scope>
    <source>
        <strain evidence="1">CHS0354</strain>
        <tissue evidence="1">Mantle</tissue>
    </source>
</reference>
<name>A0AAE0SFW2_9BIVA</name>
<accession>A0AAE0SFW2</accession>
<dbReference type="EMBL" id="JAEAOA010000326">
    <property type="protein sequence ID" value="KAK3591307.1"/>
    <property type="molecule type" value="Genomic_DNA"/>
</dbReference>
<dbReference type="InterPro" id="IPR039329">
    <property type="entry name" value="SIAE"/>
</dbReference>
<evidence type="ECO:0000313" key="1">
    <source>
        <dbReference type="EMBL" id="KAK3591307.1"/>
    </source>
</evidence>
<sequence>MSISPGLQLAGYNRDPSRIGGFTDLRWAQTANYGFVPNARLQNVFMSVAMDLPDFNSTYGAFVNQFGYYYDSMVEDEASRLVLAARAVAYGEKGLDFQGPYPSTFNVHGSSLTIEFSQGKSPIQVRSNSGFEVSFAPTKK</sequence>
<gene>
    <name evidence="1" type="ORF">CHS0354_004357</name>
</gene>
<dbReference type="GO" id="GO:0005975">
    <property type="term" value="P:carbohydrate metabolic process"/>
    <property type="evidence" value="ECO:0007669"/>
    <property type="project" value="TreeGrafter"/>
</dbReference>
<reference evidence="1" key="3">
    <citation type="submission" date="2023-05" db="EMBL/GenBank/DDBJ databases">
        <authorList>
            <person name="Smith C.H."/>
        </authorList>
    </citation>
    <scope>NUCLEOTIDE SEQUENCE</scope>
    <source>
        <strain evidence="1">CHS0354</strain>
        <tissue evidence="1">Mantle</tissue>
    </source>
</reference>
<dbReference type="GO" id="GO:0001681">
    <property type="term" value="F:sialate O-acetylesterase activity"/>
    <property type="evidence" value="ECO:0007669"/>
    <property type="project" value="InterPro"/>
</dbReference>
<keyword evidence="2" id="KW-1185">Reference proteome</keyword>
<dbReference type="PANTHER" id="PTHR22901">
    <property type="entry name" value="SIALATE O-ACETYLESTERASE"/>
    <property type="match status" value="1"/>
</dbReference>
<dbReference type="PANTHER" id="PTHR22901:SF0">
    <property type="entry name" value="SIALATE O-ACETYLESTERASE"/>
    <property type="match status" value="1"/>
</dbReference>
<evidence type="ECO:0000313" key="2">
    <source>
        <dbReference type="Proteomes" id="UP001195483"/>
    </source>
</evidence>
<comment type="caution">
    <text evidence="1">The sequence shown here is derived from an EMBL/GenBank/DDBJ whole genome shotgun (WGS) entry which is preliminary data.</text>
</comment>
<organism evidence="1 2">
    <name type="scientific">Potamilus streckersoni</name>
    <dbReference type="NCBI Taxonomy" id="2493646"/>
    <lineage>
        <taxon>Eukaryota</taxon>
        <taxon>Metazoa</taxon>
        <taxon>Spiralia</taxon>
        <taxon>Lophotrochozoa</taxon>
        <taxon>Mollusca</taxon>
        <taxon>Bivalvia</taxon>
        <taxon>Autobranchia</taxon>
        <taxon>Heteroconchia</taxon>
        <taxon>Palaeoheterodonta</taxon>
        <taxon>Unionida</taxon>
        <taxon>Unionoidea</taxon>
        <taxon>Unionidae</taxon>
        <taxon>Ambleminae</taxon>
        <taxon>Lampsilini</taxon>
        <taxon>Potamilus</taxon>
    </lineage>
</organism>